<dbReference type="PANTHER" id="PTHR33121">
    <property type="entry name" value="CYCLIC DI-GMP PHOSPHODIESTERASE PDEF"/>
    <property type="match status" value="1"/>
</dbReference>
<dbReference type="PANTHER" id="PTHR33121:SF70">
    <property type="entry name" value="SIGNALING PROTEIN YKOW"/>
    <property type="match status" value="1"/>
</dbReference>
<dbReference type="SUPFAM" id="SSF141868">
    <property type="entry name" value="EAL domain-like"/>
    <property type="match status" value="1"/>
</dbReference>
<accession>A0A518EPE6</accession>
<evidence type="ECO:0000313" key="4">
    <source>
        <dbReference type="Proteomes" id="UP000320390"/>
    </source>
</evidence>
<proteinExistence type="predicted"/>
<dbReference type="CDD" id="cd01948">
    <property type="entry name" value="EAL"/>
    <property type="match status" value="1"/>
</dbReference>
<feature type="region of interest" description="Disordered" evidence="1">
    <location>
        <begin position="1"/>
        <end position="20"/>
    </location>
</feature>
<dbReference type="AlphaFoldDB" id="A0A518EPE6"/>
<dbReference type="InterPro" id="IPR001633">
    <property type="entry name" value="EAL_dom"/>
</dbReference>
<keyword evidence="4" id="KW-1185">Reference proteome</keyword>
<dbReference type="InterPro" id="IPR050706">
    <property type="entry name" value="Cyclic-di-GMP_PDE-like"/>
</dbReference>
<dbReference type="GO" id="GO:0071111">
    <property type="term" value="F:cyclic-guanylate-specific phosphodiesterase activity"/>
    <property type="evidence" value="ECO:0007669"/>
    <property type="project" value="InterPro"/>
</dbReference>
<dbReference type="PROSITE" id="PS50883">
    <property type="entry name" value="EAL"/>
    <property type="match status" value="1"/>
</dbReference>
<sequence>MSDNELPALPSATATDGLEGMEGLERVDWSRAQDVSGDDGAAEVPGALGLAAWQESVAAHLDEETPSGTVCTIELRVISDSRRLDDVASHAIARAIQEVHSPLGGIALEEGQFTLLLPDGVSWAAVATTIERAVASVGVSSTSVHVGFGLADIGTQGQTAEDAVRLSRIAAIRAYESHLGARVMTLSDEAGLGREEVVARRLAEALDAERGLRLVFQPKIDTGTQGFVGAEALMRFKCADLGEVGPAEFFPIATRTGLLARLEHWVIENAIPAIATMAHQHGLTVPISINVRGADLLADGFVETIGRLLATHDLDPGLLRVEVTEADVLSNLDAAEERLGALREIGVSVALDDFGKEGTTLADLRRLPVDVVKVHRAFTRDMESDETASALIQGVMSLARSVGIETVAVGVESWPQFERLRSFGCGAVQGFLFSPALEASDFIARLPK</sequence>
<dbReference type="RefSeq" id="WP_145195690.1">
    <property type="nucleotide sequence ID" value="NZ_CP036434.1"/>
</dbReference>
<protein>
    <submittedName>
        <fullName evidence="3">Phytochrome-like protein cph2</fullName>
    </submittedName>
</protein>
<dbReference type="Gene3D" id="3.20.20.450">
    <property type="entry name" value="EAL domain"/>
    <property type="match status" value="1"/>
</dbReference>
<dbReference type="SMART" id="SM00052">
    <property type="entry name" value="EAL"/>
    <property type="match status" value="1"/>
</dbReference>
<organism evidence="3 4">
    <name type="scientific">Saltatorellus ferox</name>
    <dbReference type="NCBI Taxonomy" id="2528018"/>
    <lineage>
        <taxon>Bacteria</taxon>
        <taxon>Pseudomonadati</taxon>
        <taxon>Planctomycetota</taxon>
        <taxon>Planctomycetia</taxon>
        <taxon>Planctomycetia incertae sedis</taxon>
        <taxon>Saltatorellus</taxon>
    </lineage>
</organism>
<dbReference type="EMBL" id="CP036434">
    <property type="protein sequence ID" value="QDV05950.1"/>
    <property type="molecule type" value="Genomic_DNA"/>
</dbReference>
<evidence type="ECO:0000256" key="1">
    <source>
        <dbReference type="SAM" id="MobiDB-lite"/>
    </source>
</evidence>
<evidence type="ECO:0000259" key="2">
    <source>
        <dbReference type="PROSITE" id="PS50883"/>
    </source>
</evidence>
<feature type="domain" description="EAL" evidence="2">
    <location>
        <begin position="195"/>
        <end position="448"/>
    </location>
</feature>
<dbReference type="Proteomes" id="UP000320390">
    <property type="component" value="Chromosome"/>
</dbReference>
<name>A0A518EPE6_9BACT</name>
<dbReference type="InterPro" id="IPR035919">
    <property type="entry name" value="EAL_sf"/>
</dbReference>
<reference evidence="3 4" key="1">
    <citation type="submission" date="2019-02" db="EMBL/GenBank/DDBJ databases">
        <title>Deep-cultivation of Planctomycetes and their phenomic and genomic characterization uncovers novel biology.</title>
        <authorList>
            <person name="Wiegand S."/>
            <person name="Jogler M."/>
            <person name="Boedeker C."/>
            <person name="Pinto D."/>
            <person name="Vollmers J."/>
            <person name="Rivas-Marin E."/>
            <person name="Kohn T."/>
            <person name="Peeters S.H."/>
            <person name="Heuer A."/>
            <person name="Rast P."/>
            <person name="Oberbeckmann S."/>
            <person name="Bunk B."/>
            <person name="Jeske O."/>
            <person name="Meyerdierks A."/>
            <person name="Storesund J.E."/>
            <person name="Kallscheuer N."/>
            <person name="Luecker S."/>
            <person name="Lage O.M."/>
            <person name="Pohl T."/>
            <person name="Merkel B.J."/>
            <person name="Hornburger P."/>
            <person name="Mueller R.-W."/>
            <person name="Bruemmer F."/>
            <person name="Labrenz M."/>
            <person name="Spormann A.M."/>
            <person name="Op den Camp H."/>
            <person name="Overmann J."/>
            <person name="Amann R."/>
            <person name="Jetten M.S.M."/>
            <person name="Mascher T."/>
            <person name="Medema M.H."/>
            <person name="Devos D.P."/>
            <person name="Kaster A.-K."/>
            <person name="Ovreas L."/>
            <person name="Rohde M."/>
            <person name="Galperin M.Y."/>
            <person name="Jogler C."/>
        </authorList>
    </citation>
    <scope>NUCLEOTIDE SEQUENCE [LARGE SCALE GENOMIC DNA]</scope>
    <source>
        <strain evidence="3 4">Poly30</strain>
    </source>
</reference>
<gene>
    <name evidence="3" type="primary">cph2_1</name>
    <name evidence="3" type="ORF">Poly30_14530</name>
</gene>
<dbReference type="OrthoDB" id="9762141at2"/>
<evidence type="ECO:0000313" key="3">
    <source>
        <dbReference type="EMBL" id="QDV05950.1"/>
    </source>
</evidence>
<dbReference type="Pfam" id="PF00563">
    <property type="entry name" value="EAL"/>
    <property type="match status" value="1"/>
</dbReference>